<sequence>MTIILVSIILLFIYYKLSERIQNSYFDLAVFLSLILTHMIWNYYFLPIELIIAVSGVNLLSIVWKKLQKN</sequence>
<dbReference type="RefSeq" id="WP_199574648.1">
    <property type="nucleotide sequence ID" value="NZ_JAENBO010000001.1"/>
</dbReference>
<evidence type="ECO:0000313" key="2">
    <source>
        <dbReference type="EMBL" id="MBJ8325072.1"/>
    </source>
</evidence>
<gene>
    <name evidence="2" type="ORF">JHK62_00050</name>
</gene>
<evidence type="ECO:0000256" key="1">
    <source>
        <dbReference type="SAM" id="Phobius"/>
    </source>
</evidence>
<comment type="caution">
    <text evidence="2">The sequence shown here is derived from an EMBL/GenBank/DDBJ whole genome shotgun (WGS) entry which is preliminary data.</text>
</comment>
<keyword evidence="1" id="KW-1133">Transmembrane helix</keyword>
<feature type="transmembrane region" description="Helical" evidence="1">
    <location>
        <begin position="42"/>
        <end position="64"/>
    </location>
</feature>
<keyword evidence="3" id="KW-1185">Reference proteome</keyword>
<name>A0ABS0ZG98_9STRE</name>
<proteinExistence type="predicted"/>
<reference evidence="2 3" key="1">
    <citation type="journal article" date="2021" name="Int. J. Syst. Evol. Microbiol.">
        <title>Streptococcus vicugnae sp. nov., isolated from faeces of alpacas (Vicugna pacos) and cattle (Bos taurus), Streptococcus zalophi sp. nov., and Streptococcus pacificus sp. nov., isolated from respiratory tract of California sea lions (Zalophus californianus).</title>
        <authorList>
            <person name="Volokhov D.V."/>
            <person name="Zagorodnyaya T.A."/>
            <person name="Shen Z."/>
            <person name="Blom J."/>
            <person name="Furtak V.A."/>
            <person name="Eisenberg T."/>
            <person name="Fan P."/>
            <person name="Jeong K.C."/>
            <person name="Gao Y."/>
            <person name="Zhang S."/>
            <person name="Amselle M."/>
        </authorList>
    </citation>
    <scope>NUCLEOTIDE SEQUENCE [LARGE SCALE GENOMIC DNA]</scope>
    <source>
        <strain evidence="2 3">CSL7591</strain>
    </source>
</reference>
<evidence type="ECO:0000313" key="3">
    <source>
        <dbReference type="Proteomes" id="UP000653045"/>
    </source>
</evidence>
<keyword evidence="1" id="KW-0472">Membrane</keyword>
<accession>A0ABS0ZG98</accession>
<organism evidence="2 3">
    <name type="scientific">Streptococcus pacificus</name>
    <dbReference type="NCBI Taxonomy" id="2740577"/>
    <lineage>
        <taxon>Bacteria</taxon>
        <taxon>Bacillati</taxon>
        <taxon>Bacillota</taxon>
        <taxon>Bacilli</taxon>
        <taxon>Lactobacillales</taxon>
        <taxon>Streptococcaceae</taxon>
        <taxon>Streptococcus</taxon>
    </lineage>
</organism>
<keyword evidence="1" id="KW-0812">Transmembrane</keyword>
<dbReference type="EMBL" id="JAENBO010000001">
    <property type="protein sequence ID" value="MBJ8325072.1"/>
    <property type="molecule type" value="Genomic_DNA"/>
</dbReference>
<protein>
    <submittedName>
        <fullName evidence="2">Uncharacterized protein</fullName>
    </submittedName>
</protein>
<dbReference type="Proteomes" id="UP000653045">
    <property type="component" value="Unassembled WGS sequence"/>
</dbReference>